<dbReference type="PANTHER" id="PTHR10381:SF70">
    <property type="entry name" value="ATP-DEPENDENT CLP PROTEASE PROTEOLYTIC SUBUNIT"/>
    <property type="match status" value="1"/>
</dbReference>
<dbReference type="GO" id="GO:0004252">
    <property type="term" value="F:serine-type endopeptidase activity"/>
    <property type="evidence" value="ECO:0007669"/>
    <property type="project" value="InterPro"/>
</dbReference>
<name>A0AAE3VCB4_9FIRM</name>
<dbReference type="GO" id="GO:0006515">
    <property type="term" value="P:protein quality control for misfolded or incompletely synthesized proteins"/>
    <property type="evidence" value="ECO:0007669"/>
    <property type="project" value="TreeGrafter"/>
</dbReference>
<keyword evidence="4" id="KW-0378">Hydrolase</keyword>
<keyword evidence="5" id="KW-0720">Serine protease</keyword>
<dbReference type="Gene3D" id="3.90.226.10">
    <property type="entry name" value="2-enoyl-CoA Hydratase, Chain A, domain 1"/>
    <property type="match status" value="1"/>
</dbReference>
<dbReference type="GO" id="GO:0051117">
    <property type="term" value="F:ATPase binding"/>
    <property type="evidence" value="ECO:0007669"/>
    <property type="project" value="TreeGrafter"/>
</dbReference>
<sequence>MILKINGDIVSNDWKMIYDWFGIDCTVPKDVVTALEKLPKGDRLQVKINSGGGDVLAGQEIYSMLRARNDIDIEVESLAASAASVIAMAGHSTISPVGMIMIHDVSIRGASGNHNEIQKQAEILQQWDEALAGAYVAKTGKTKEEIIEMMEQETWLTAERAVELGFIDSISNGSSAVATNAMGGLKVTDEMVAQYKAAMQAKEDEKNNILKDLDKFGA</sequence>
<dbReference type="InterPro" id="IPR023562">
    <property type="entry name" value="ClpP/TepA"/>
</dbReference>
<evidence type="ECO:0000313" key="7">
    <source>
        <dbReference type="EMBL" id="MDQ0153540.1"/>
    </source>
</evidence>
<dbReference type="EMBL" id="JAUSTO010000023">
    <property type="protein sequence ID" value="MDQ0153540.1"/>
    <property type="molecule type" value="Genomic_DNA"/>
</dbReference>
<protein>
    <recommendedName>
        <fullName evidence="6">ATP-dependent Clp protease proteolytic subunit</fullName>
    </recommendedName>
</protein>
<comment type="caution">
    <text evidence="7">The sequence shown here is derived from an EMBL/GenBank/DDBJ whole genome shotgun (WGS) entry which is preliminary data.</text>
</comment>
<dbReference type="GO" id="GO:0009368">
    <property type="term" value="C:endopeptidase Clp complex"/>
    <property type="evidence" value="ECO:0007669"/>
    <property type="project" value="TreeGrafter"/>
</dbReference>
<dbReference type="AlphaFoldDB" id="A0AAE3VCB4"/>
<reference evidence="7" key="1">
    <citation type="submission" date="2023-07" db="EMBL/GenBank/DDBJ databases">
        <title>Genomic Encyclopedia of Type Strains, Phase IV (KMG-IV): sequencing the most valuable type-strain genomes for metagenomic binning, comparative biology and taxonomic classification.</title>
        <authorList>
            <person name="Goeker M."/>
        </authorList>
    </citation>
    <scope>NUCLEOTIDE SEQUENCE</scope>
    <source>
        <strain evidence="7">DSM 19659</strain>
    </source>
</reference>
<evidence type="ECO:0000313" key="8">
    <source>
        <dbReference type="Proteomes" id="UP001241537"/>
    </source>
</evidence>
<evidence type="ECO:0000256" key="6">
    <source>
        <dbReference type="RuleBase" id="RU003567"/>
    </source>
</evidence>
<dbReference type="SUPFAM" id="SSF52096">
    <property type="entry name" value="ClpP/crotonase"/>
    <property type="match status" value="1"/>
</dbReference>
<gene>
    <name evidence="7" type="ORF">J2S20_002261</name>
</gene>
<dbReference type="CDD" id="cd07016">
    <property type="entry name" value="S14_ClpP_1"/>
    <property type="match status" value="1"/>
</dbReference>
<comment type="similarity">
    <text evidence="1 6">Belongs to the peptidase S14 family.</text>
</comment>
<evidence type="ECO:0000256" key="5">
    <source>
        <dbReference type="ARBA" id="ARBA00022825"/>
    </source>
</evidence>
<evidence type="ECO:0000256" key="2">
    <source>
        <dbReference type="ARBA" id="ARBA00022490"/>
    </source>
</evidence>
<dbReference type="RefSeq" id="WP_307255445.1">
    <property type="nucleotide sequence ID" value="NZ_JAUSTO010000023.1"/>
</dbReference>
<organism evidence="7 8">
    <name type="scientific">Moryella indoligenes</name>
    <dbReference type="NCBI Taxonomy" id="371674"/>
    <lineage>
        <taxon>Bacteria</taxon>
        <taxon>Bacillati</taxon>
        <taxon>Bacillota</taxon>
        <taxon>Clostridia</taxon>
        <taxon>Lachnospirales</taxon>
        <taxon>Lachnospiraceae</taxon>
        <taxon>Moryella</taxon>
    </lineage>
</organism>
<proteinExistence type="inferred from homology"/>
<dbReference type="PRINTS" id="PR00127">
    <property type="entry name" value="CLPPROTEASEP"/>
</dbReference>
<keyword evidence="2" id="KW-0963">Cytoplasm</keyword>
<dbReference type="InterPro" id="IPR029045">
    <property type="entry name" value="ClpP/crotonase-like_dom_sf"/>
</dbReference>
<keyword evidence="3 7" id="KW-0645">Protease</keyword>
<evidence type="ECO:0000256" key="4">
    <source>
        <dbReference type="ARBA" id="ARBA00022801"/>
    </source>
</evidence>
<dbReference type="Proteomes" id="UP001241537">
    <property type="component" value="Unassembled WGS sequence"/>
</dbReference>
<dbReference type="InterPro" id="IPR001907">
    <property type="entry name" value="ClpP"/>
</dbReference>
<dbReference type="Pfam" id="PF00574">
    <property type="entry name" value="CLP_protease"/>
    <property type="match status" value="1"/>
</dbReference>
<accession>A0AAE3VCB4</accession>
<dbReference type="GO" id="GO:0004176">
    <property type="term" value="F:ATP-dependent peptidase activity"/>
    <property type="evidence" value="ECO:0007669"/>
    <property type="project" value="InterPro"/>
</dbReference>
<dbReference type="NCBIfam" id="NF045542">
    <property type="entry name" value="Clp_rel_HeadMat"/>
    <property type="match status" value="1"/>
</dbReference>
<keyword evidence="8" id="KW-1185">Reference proteome</keyword>
<evidence type="ECO:0000256" key="1">
    <source>
        <dbReference type="ARBA" id="ARBA00007039"/>
    </source>
</evidence>
<evidence type="ECO:0000256" key="3">
    <source>
        <dbReference type="ARBA" id="ARBA00022670"/>
    </source>
</evidence>
<dbReference type="PANTHER" id="PTHR10381">
    <property type="entry name" value="ATP-DEPENDENT CLP PROTEASE PROTEOLYTIC SUBUNIT"/>
    <property type="match status" value="1"/>
</dbReference>